<keyword evidence="13 14" id="KW-0012">Acyltransferase</keyword>
<keyword evidence="5" id="KW-0444">Lipid biosynthesis</keyword>
<evidence type="ECO:0000313" key="19">
    <source>
        <dbReference type="Proteomes" id="UP001438707"/>
    </source>
</evidence>
<evidence type="ECO:0000256" key="6">
    <source>
        <dbReference type="ARBA" id="ARBA00022528"/>
    </source>
</evidence>
<reference evidence="18 19" key="1">
    <citation type="journal article" date="2024" name="Nat. Commun.">
        <title>Phylogenomics reveals the evolutionary origins of lichenization in chlorophyte algae.</title>
        <authorList>
            <person name="Puginier C."/>
            <person name="Libourel C."/>
            <person name="Otte J."/>
            <person name="Skaloud P."/>
            <person name="Haon M."/>
            <person name="Grisel S."/>
            <person name="Petersen M."/>
            <person name="Berrin J.G."/>
            <person name="Delaux P.M."/>
            <person name="Dal Grande F."/>
            <person name="Keller J."/>
        </authorList>
    </citation>
    <scope>NUCLEOTIDE SEQUENCE [LARGE SCALE GENOMIC DNA]</scope>
    <source>
        <strain evidence="18 19">SAG 2145</strain>
    </source>
</reference>
<evidence type="ECO:0000313" key="18">
    <source>
        <dbReference type="EMBL" id="KAK9836688.1"/>
    </source>
</evidence>
<name>A0AAW1RT21_9CHLO</name>
<evidence type="ECO:0000256" key="11">
    <source>
        <dbReference type="ARBA" id="ARBA00023209"/>
    </source>
</evidence>
<dbReference type="EC" id="2.3.1.15" evidence="14"/>
<keyword evidence="8 14" id="KW-0808">Transferase</keyword>
<gene>
    <name evidence="18" type="ORF">WJX74_006068</name>
</gene>
<dbReference type="Pfam" id="PF14829">
    <property type="entry name" value="GPAT_N"/>
    <property type="match status" value="1"/>
</dbReference>
<dbReference type="Proteomes" id="UP001438707">
    <property type="component" value="Unassembled WGS sequence"/>
</dbReference>
<evidence type="ECO:0000256" key="15">
    <source>
        <dbReference type="PIRSR" id="PIRSR000431-2"/>
    </source>
</evidence>
<dbReference type="SMART" id="SM00563">
    <property type="entry name" value="PlsC"/>
    <property type="match status" value="1"/>
</dbReference>
<evidence type="ECO:0000256" key="1">
    <source>
        <dbReference type="ARBA" id="ARBA00004470"/>
    </source>
</evidence>
<keyword evidence="11" id="KW-0594">Phospholipid biosynthesis</keyword>
<evidence type="ECO:0000256" key="7">
    <source>
        <dbReference type="ARBA" id="ARBA00022640"/>
    </source>
</evidence>
<protein>
    <recommendedName>
        <fullName evidence="14">Glycerol-3-phosphate acyltransferase, chloroplastic</fullName>
        <shortName evidence="14">GPAT</shortName>
        <ecNumber evidence="14">2.3.1.15</ecNumber>
    </recommendedName>
</protein>
<evidence type="ECO:0000259" key="17">
    <source>
        <dbReference type="SMART" id="SM00563"/>
    </source>
</evidence>
<dbReference type="InterPro" id="IPR016222">
    <property type="entry name" value="G3P_O-acylTrfase_chlp"/>
</dbReference>
<comment type="catalytic activity">
    <reaction evidence="14">
        <text>sn-glycerol 3-phosphate + an acyl-CoA = a 1-acyl-sn-glycero-3-phosphate + CoA</text>
        <dbReference type="Rhea" id="RHEA:15325"/>
        <dbReference type="ChEBI" id="CHEBI:57287"/>
        <dbReference type="ChEBI" id="CHEBI:57597"/>
        <dbReference type="ChEBI" id="CHEBI:57970"/>
        <dbReference type="ChEBI" id="CHEBI:58342"/>
        <dbReference type="EC" id="2.3.1.15"/>
    </reaction>
</comment>
<dbReference type="Pfam" id="PF01553">
    <property type="entry name" value="Acyltransferase"/>
    <property type="match status" value="1"/>
</dbReference>
<dbReference type="GO" id="GO:0006655">
    <property type="term" value="P:phosphatidylglycerol biosynthetic process"/>
    <property type="evidence" value="ECO:0007669"/>
    <property type="project" value="TreeGrafter"/>
</dbReference>
<dbReference type="InterPro" id="IPR038114">
    <property type="entry name" value="GPAT_N_sf"/>
</dbReference>
<dbReference type="EMBL" id="JALJOS010000007">
    <property type="protein sequence ID" value="KAK9836688.1"/>
    <property type="molecule type" value="Genomic_DNA"/>
</dbReference>
<dbReference type="Gene3D" id="3.40.1130.10">
    <property type="entry name" value="Glycerol-3-phosphate (1)-acyltransferase"/>
    <property type="match status" value="1"/>
</dbReference>
<dbReference type="InterPro" id="IPR002123">
    <property type="entry name" value="Plipid/glycerol_acylTrfase"/>
</dbReference>
<dbReference type="PIRSF" id="PIRSF000431">
    <property type="entry name" value="Glycerol-3-P_O-acyltransfrase"/>
    <property type="match status" value="1"/>
</dbReference>
<keyword evidence="6 14" id="KW-0150">Chloroplast</keyword>
<dbReference type="Gene3D" id="1.10.1200.50">
    <property type="entry name" value="Glycerol-3-phosphate acyltransferase, alpha helical bundle, N-terminal"/>
    <property type="match status" value="1"/>
</dbReference>
<sequence>MLLKQPVSQSDRLLSRTHPVTVGALPKAALLHRPLRSDSAAEGTSRQHSISGQFTLSAAFRPATSIKAVATEPAQQQKKISFAHCQRLEDFVQILQAIVDAGKAPKILLPAFVDLYTNYSNAILNSGLQTATQHNVSSVMGAIADRVLHEFVEPYKFPVVHKRLLAPYDYYAFGQNYVRNLINFRHSFIGSVERFTEVQRQLEAGDNVIFLANHQTEADPGVFALLLEASHPKLATEVIYVAGDRVIQDPLCKPFSMGRNLYCVYSKKHLDDIPELRSEKMASNRRAVGAMLKELGQGGRLVWIAPSGGRDRPDAEGQWAPDKFDPSAVELMRHLAAKSGKPAHFWPFAMLSWRVMPPPTQKEKALGERRLTHFSATGISLGEELDVPGILSGISQEEKAQRQAALAYAAYAAVAQEYATLETATQAAEDEQMDGIPSHFSQPFPMPALK</sequence>
<evidence type="ECO:0000256" key="3">
    <source>
        <dbReference type="ARBA" id="ARBA00005189"/>
    </source>
</evidence>
<comment type="caution">
    <text evidence="18">The sequence shown here is derived from an EMBL/GenBank/DDBJ whole genome shotgun (WGS) entry which is preliminary data.</text>
</comment>
<feature type="region of interest" description="Disordered" evidence="16">
    <location>
        <begin position="426"/>
        <end position="450"/>
    </location>
</feature>
<evidence type="ECO:0000256" key="13">
    <source>
        <dbReference type="ARBA" id="ARBA00023315"/>
    </source>
</evidence>
<evidence type="ECO:0000256" key="8">
    <source>
        <dbReference type="ARBA" id="ARBA00022679"/>
    </source>
</evidence>
<feature type="short sequence motif" description="HXXXXD motif" evidence="15">
    <location>
        <begin position="214"/>
        <end position="219"/>
    </location>
</feature>
<dbReference type="InterPro" id="IPR023083">
    <property type="entry name" value="G3P_O-acylTrfase_N"/>
</dbReference>
<evidence type="ECO:0000256" key="16">
    <source>
        <dbReference type="SAM" id="MobiDB-lite"/>
    </source>
</evidence>
<keyword evidence="9" id="KW-0809">Transit peptide</keyword>
<evidence type="ECO:0000256" key="10">
    <source>
        <dbReference type="ARBA" id="ARBA00023098"/>
    </source>
</evidence>
<keyword evidence="7 14" id="KW-0934">Plastid</keyword>
<comment type="function">
    <text evidence="14">Esterifies acyl-group from acyl-ACP to the sn-1 position of glycerol-3-phosphate. The enzyme from chilling-resistant plants discriminates against non-fluid palmitic acid and selects oleic acid whereas the enzyme from sensitive plants accepts both fatty acids.</text>
</comment>
<evidence type="ECO:0000256" key="9">
    <source>
        <dbReference type="ARBA" id="ARBA00022946"/>
    </source>
</evidence>
<dbReference type="PANTHER" id="PTHR35695">
    <property type="entry name" value="GLYCEROL-3-PHOSPHATE ACYLTRANSFERASE, CHLOROPLASTIC"/>
    <property type="match status" value="1"/>
</dbReference>
<dbReference type="PANTHER" id="PTHR35695:SF1">
    <property type="entry name" value="GLYCEROL-3-PHOSPHATE ACYLTRANSFERASE, CHLOROPLASTIC"/>
    <property type="match status" value="1"/>
</dbReference>
<evidence type="ECO:0000256" key="12">
    <source>
        <dbReference type="ARBA" id="ARBA00023264"/>
    </source>
</evidence>
<comment type="subcellular location">
    <subcellularLocation>
        <location evidence="1 14">Plastid</location>
        <location evidence="1 14">Chloroplast stroma</location>
    </subcellularLocation>
</comment>
<proteinExistence type="inferred from homology"/>
<keyword evidence="12" id="KW-1208">Phospholipid metabolism</keyword>
<evidence type="ECO:0000256" key="4">
    <source>
        <dbReference type="ARBA" id="ARBA00007937"/>
    </source>
</evidence>
<keyword evidence="10 14" id="KW-0443">Lipid metabolism</keyword>
<dbReference type="GO" id="GO:0004366">
    <property type="term" value="F:glycerol-3-phosphate O-acyltransferase activity"/>
    <property type="evidence" value="ECO:0007669"/>
    <property type="project" value="UniProtKB-UniRule"/>
</dbReference>
<keyword evidence="19" id="KW-1185">Reference proteome</keyword>
<comment type="pathway">
    <text evidence="3">Lipid metabolism.</text>
</comment>
<feature type="domain" description="Phospholipid/glycerol acyltransferase" evidence="17">
    <location>
        <begin position="208"/>
        <end position="341"/>
    </location>
</feature>
<evidence type="ECO:0000256" key="14">
    <source>
        <dbReference type="PIRNR" id="PIRNR000431"/>
    </source>
</evidence>
<comment type="similarity">
    <text evidence="4 14">Belongs to the GPAT/DAPAT family.</text>
</comment>
<dbReference type="AlphaFoldDB" id="A0AAW1RT21"/>
<evidence type="ECO:0000256" key="2">
    <source>
        <dbReference type="ARBA" id="ARBA00004765"/>
    </source>
</evidence>
<comment type="pathway">
    <text evidence="2 14">Phospholipid metabolism; CDP-diacylglycerol biosynthesis; CDP-diacylglycerol from sn-glycerol 3-phosphate: step 1/3.</text>
</comment>
<dbReference type="GO" id="GO:0009570">
    <property type="term" value="C:chloroplast stroma"/>
    <property type="evidence" value="ECO:0007669"/>
    <property type="project" value="UniProtKB-SubCell"/>
</dbReference>
<evidence type="ECO:0000256" key="5">
    <source>
        <dbReference type="ARBA" id="ARBA00022516"/>
    </source>
</evidence>
<organism evidence="18 19">
    <name type="scientific">Apatococcus lobatus</name>
    <dbReference type="NCBI Taxonomy" id="904363"/>
    <lineage>
        <taxon>Eukaryota</taxon>
        <taxon>Viridiplantae</taxon>
        <taxon>Chlorophyta</taxon>
        <taxon>core chlorophytes</taxon>
        <taxon>Trebouxiophyceae</taxon>
        <taxon>Chlorellales</taxon>
        <taxon>Chlorellaceae</taxon>
        <taxon>Apatococcus</taxon>
    </lineage>
</organism>
<dbReference type="SUPFAM" id="SSF69593">
    <property type="entry name" value="Glycerol-3-phosphate (1)-acyltransferase"/>
    <property type="match status" value="1"/>
</dbReference>
<accession>A0AAW1RT21</accession>